<comment type="caution">
    <text evidence="1">The sequence shown here is derived from an EMBL/GenBank/DDBJ whole genome shotgun (WGS) entry which is preliminary data.</text>
</comment>
<dbReference type="Proteomes" id="UP001161390">
    <property type="component" value="Unassembled WGS sequence"/>
</dbReference>
<name>A0ABQ5UV97_9PROT</name>
<organism evidence="1 2">
    <name type="scientific">Algimonas porphyrae</name>
    <dbReference type="NCBI Taxonomy" id="1128113"/>
    <lineage>
        <taxon>Bacteria</taxon>
        <taxon>Pseudomonadati</taxon>
        <taxon>Pseudomonadota</taxon>
        <taxon>Alphaproteobacteria</taxon>
        <taxon>Maricaulales</taxon>
        <taxon>Robiginitomaculaceae</taxon>
        <taxon>Algimonas</taxon>
    </lineage>
</organism>
<proteinExistence type="predicted"/>
<protein>
    <submittedName>
        <fullName evidence="1">Uncharacterized protein</fullName>
    </submittedName>
</protein>
<gene>
    <name evidence="1" type="ORF">GCM10007854_00330</name>
</gene>
<sequence length="96" mass="11145">MKTAERGLYRRFSFETSVQSLVYRDFAGRLVGPQRKAYETFPDTDFSPFARLMMMLEDPALRKTLLADLAKHRFKYSHWIDGQRLRPSAGTAPLES</sequence>
<keyword evidence="2" id="KW-1185">Reference proteome</keyword>
<evidence type="ECO:0000313" key="1">
    <source>
        <dbReference type="EMBL" id="GLQ19078.1"/>
    </source>
</evidence>
<dbReference type="EMBL" id="BSNJ01000001">
    <property type="protein sequence ID" value="GLQ19078.1"/>
    <property type="molecule type" value="Genomic_DNA"/>
</dbReference>
<evidence type="ECO:0000313" key="2">
    <source>
        <dbReference type="Proteomes" id="UP001161390"/>
    </source>
</evidence>
<reference evidence="1" key="2">
    <citation type="submission" date="2023-01" db="EMBL/GenBank/DDBJ databases">
        <title>Draft genome sequence of Algimonas porphyrae strain NBRC 108216.</title>
        <authorList>
            <person name="Sun Q."/>
            <person name="Mori K."/>
        </authorList>
    </citation>
    <scope>NUCLEOTIDE SEQUENCE</scope>
    <source>
        <strain evidence="1">NBRC 108216</strain>
    </source>
</reference>
<accession>A0ABQ5UV97</accession>
<reference evidence="1" key="1">
    <citation type="journal article" date="2014" name="Int. J. Syst. Evol. Microbiol.">
        <title>Complete genome of a new Firmicutes species belonging to the dominant human colonic microbiota ('Ruminococcus bicirculans') reveals two chromosomes and a selective capacity to utilize plant glucans.</title>
        <authorList>
            <consortium name="NISC Comparative Sequencing Program"/>
            <person name="Wegmann U."/>
            <person name="Louis P."/>
            <person name="Goesmann A."/>
            <person name="Henrissat B."/>
            <person name="Duncan S.H."/>
            <person name="Flint H.J."/>
        </authorList>
    </citation>
    <scope>NUCLEOTIDE SEQUENCE</scope>
    <source>
        <strain evidence="1">NBRC 108216</strain>
    </source>
</reference>